<dbReference type="InterPro" id="IPR051012">
    <property type="entry name" value="CellSynth/LPSAsmb/PSIAsmb"/>
</dbReference>
<keyword evidence="2" id="KW-0802">TPR repeat</keyword>
<dbReference type="RefSeq" id="WP_253748696.1">
    <property type="nucleotide sequence ID" value="NZ_BAABKA010000108.1"/>
</dbReference>
<dbReference type="SUPFAM" id="SSF48452">
    <property type="entry name" value="TPR-like"/>
    <property type="match status" value="1"/>
</dbReference>
<proteinExistence type="predicted"/>
<evidence type="ECO:0000256" key="1">
    <source>
        <dbReference type="ARBA" id="ARBA00022737"/>
    </source>
</evidence>
<evidence type="ECO:0000313" key="3">
    <source>
        <dbReference type="EMBL" id="MCP2360609.1"/>
    </source>
</evidence>
<dbReference type="Pfam" id="PF14559">
    <property type="entry name" value="TPR_19"/>
    <property type="match status" value="1"/>
</dbReference>
<gene>
    <name evidence="3" type="ORF">HD597_007629</name>
</gene>
<dbReference type="SMART" id="SM00671">
    <property type="entry name" value="SEL1"/>
    <property type="match status" value="3"/>
</dbReference>
<dbReference type="PANTHER" id="PTHR45586">
    <property type="entry name" value="TPR REPEAT-CONTAINING PROTEIN PA4667"/>
    <property type="match status" value="1"/>
</dbReference>
<dbReference type="SUPFAM" id="SSF81901">
    <property type="entry name" value="HCP-like"/>
    <property type="match status" value="4"/>
</dbReference>
<organism evidence="3 4">
    <name type="scientific">Nonomuraea thailandensis</name>
    <dbReference type="NCBI Taxonomy" id="1188745"/>
    <lineage>
        <taxon>Bacteria</taxon>
        <taxon>Bacillati</taxon>
        <taxon>Actinomycetota</taxon>
        <taxon>Actinomycetes</taxon>
        <taxon>Streptosporangiales</taxon>
        <taxon>Streptosporangiaceae</taxon>
        <taxon>Nonomuraea</taxon>
    </lineage>
</organism>
<dbReference type="PANTHER" id="PTHR45586:SF1">
    <property type="entry name" value="LIPOPOLYSACCHARIDE ASSEMBLY PROTEIN B"/>
    <property type="match status" value="1"/>
</dbReference>
<dbReference type="Pfam" id="PF13432">
    <property type="entry name" value="TPR_16"/>
    <property type="match status" value="3"/>
</dbReference>
<dbReference type="InterPro" id="IPR019734">
    <property type="entry name" value="TPR_rpt"/>
</dbReference>
<keyword evidence="1" id="KW-0677">Repeat</keyword>
<dbReference type="EMBL" id="JAMZEB010000002">
    <property type="protein sequence ID" value="MCP2360609.1"/>
    <property type="molecule type" value="Genomic_DNA"/>
</dbReference>
<comment type="caution">
    <text evidence="3">The sequence shown here is derived from an EMBL/GenBank/DDBJ whole genome shotgun (WGS) entry which is preliminary data.</text>
</comment>
<sequence>MASEQLDAAMDHWKAGDLDRAAALFRQIAATGDPEASHLLAGLLQEQGDLEGAEAAHRSVIQSGDPVFGQRSAIAMGMMLVTAEEWAAAHRVLMIASDGADFEVAALADTALVLVLTQLGDAQGAQESLERARRCHSPAVAELAARLELPEFDQDPASARDLYAEAEDEDDYRELLTCGDPEIVALSAFRLYQLYAEQGDFDSAREACEHAIAVGSPDHRAMAHKLLGAVLVDLGEYADSAAAYRVAAEDPRPELRLPSLIELAKVTAQLGDDEETKAIFHRVIASGQREYAVQAQACLAQMHTEAGEPAEALAALRAVLESGDLEWPAACVTLLGLLLDQHPWAREEILELLALAAAHDDQDTAFKAALLLDHAARQQPLADPVEEQALQDTDDGMEALQAGELAEARRLLRRAVDSGADFQALRAMVVLAKLELGEGDREQADELLAYVAEGDDVLQGFNAAFLLHLLRASADEPHPVLAAMLEHQRLGREEGLARYQEAARHPDPAVAAIGTAVFAQVLASIGYDLSEVAEMFLSAAGSGDPLALSYTAVICKDVLGDKAHVAELLRAALAGGHPALAPWVGWALGGLVAEEDPEQARAAYEAALTAGHRGVRFEAASGLTGVYEQQGDLLAACRLHERLIAEGEPERAALPLAFNRIRLDDVAGARAAFELGAGELCRFGRLVLDEDFEAAARAMPEGEERAMAGLLAMECANAWQRTGRTGAADGALSLVAAAGHAGQRQQAGCLLGALRGDAGDRRGAVEAFMGALGDDEHLNGVALRSAGEVLRELGEHAEAVEVLARVPDPDRELTMLIAESLVECGRVAEAREWLIEVFGAADAHDRPAGAAVTRDAGGAAVTPGASVHERAGGADLAPSAEVTVPLARWLRRRGDAEGALAVMRAAPPEVSGLSECLLGSLLAETGDLAGARAAYERAAALDPETEPEVMVEAGRCLLAAGDPESGTFALERAAAQEDDEHAAAVARHLLGRATPDELPWVLLAEGDGQGALAALTEGAGSEPLAALLLALHDDDVPGVRRLLAGLAPADRAEALDEIMARAPHANAFYRLVIEEAEPELAAKAAIDLGARIAEEGDNCRSELCFLPATGHPATAAAAWRNLAVVRHRRGDLGGAVEAARAGLPATAVLAADLLAERGEAAQARLLLTDAAAAGDLECLRRLLLHLLDEQDHDATIEQAERAVGTGDPETVAVGYWAWGGALGARGETGEAARMYAKGIDAGHPELSESLRLDLATALRELGDAAGAERELALAAGSGHPYAAAKASVQRGVWLYEEGRPVEAARSFAAALGTGMAGTALDALNGISQELCDRGEHGPALEVLSLMGEHAAAQARDLGGRCADPVAVVRYYEVAGSDPYTEIEAAGRLAELGETAAARATYERLNEHEDPDVRFVAGGRLLELLDSAGDAEAFYDLAERRAGDADSPAPGVFGGLLGMLQERQGDTEASLRTLREAATNGEPTTLSVYAQTLVGAGHVDEGRQVYLRVLEAGDDDLAARAMIALGQTYHEEDEERAQAWYRRAVEQGEGHISALGAMYLGALAKRNRNYAEALMWYQRVIDAGDPESGMAAAHLGELCYWLGDRDGALRYYELTLSLSERPELVAEAACRLGEIRYERGDLELARRLLVTAVEAGDPAFAAEAETLLAKLA</sequence>
<reference evidence="3" key="1">
    <citation type="submission" date="2022-06" db="EMBL/GenBank/DDBJ databases">
        <title>Sequencing the genomes of 1000 actinobacteria strains.</title>
        <authorList>
            <person name="Klenk H.-P."/>
        </authorList>
    </citation>
    <scope>NUCLEOTIDE SEQUENCE</scope>
    <source>
        <strain evidence="3">DSM 46694</strain>
    </source>
</reference>
<protein>
    <submittedName>
        <fullName evidence="3">Tfp pilus assembly protein PilF</fullName>
    </submittedName>
</protein>
<evidence type="ECO:0000313" key="4">
    <source>
        <dbReference type="Proteomes" id="UP001139648"/>
    </source>
</evidence>
<evidence type="ECO:0000256" key="2">
    <source>
        <dbReference type="ARBA" id="ARBA00022803"/>
    </source>
</evidence>
<dbReference type="InterPro" id="IPR011990">
    <property type="entry name" value="TPR-like_helical_dom_sf"/>
</dbReference>
<name>A0A9X2K5M1_9ACTN</name>
<dbReference type="InterPro" id="IPR006597">
    <property type="entry name" value="Sel1-like"/>
</dbReference>
<dbReference type="Proteomes" id="UP001139648">
    <property type="component" value="Unassembled WGS sequence"/>
</dbReference>
<keyword evidence="4" id="KW-1185">Reference proteome</keyword>
<accession>A0A9X2K5M1</accession>
<dbReference type="Gene3D" id="1.25.40.10">
    <property type="entry name" value="Tetratricopeptide repeat domain"/>
    <property type="match status" value="7"/>
</dbReference>
<dbReference type="SMART" id="SM00028">
    <property type="entry name" value="TPR"/>
    <property type="match status" value="9"/>
</dbReference>